<name>A0A0P8A0E5_9HYPH</name>
<organism evidence="2 4">
    <name type="scientific">Saliniramus fredricksonii</name>
    <dbReference type="NCBI Taxonomy" id="1653334"/>
    <lineage>
        <taxon>Bacteria</taxon>
        <taxon>Pseudomonadati</taxon>
        <taxon>Pseudomonadota</taxon>
        <taxon>Alphaproteobacteria</taxon>
        <taxon>Hyphomicrobiales</taxon>
        <taxon>Salinarimonadaceae</taxon>
        <taxon>Saliniramus</taxon>
    </lineage>
</organism>
<dbReference type="Proteomes" id="UP000182800">
    <property type="component" value="Unassembled WGS sequence"/>
</dbReference>
<evidence type="ECO:0000256" key="1">
    <source>
        <dbReference type="SAM" id="Phobius"/>
    </source>
</evidence>
<dbReference type="RefSeq" id="WP_083204488.1">
    <property type="nucleotide sequence ID" value="NZ_FMBM01000002.1"/>
</dbReference>
<dbReference type="AlphaFoldDB" id="A0A0P8A0E5"/>
<feature type="transmembrane region" description="Helical" evidence="1">
    <location>
        <begin position="16"/>
        <end position="37"/>
    </location>
</feature>
<evidence type="ECO:0000313" key="5">
    <source>
        <dbReference type="Proteomes" id="UP000182800"/>
    </source>
</evidence>
<dbReference type="EMBL" id="LJSX01000012">
    <property type="protein sequence ID" value="KPQ10829.1"/>
    <property type="molecule type" value="Genomic_DNA"/>
</dbReference>
<dbReference type="EMBL" id="FMBM01000002">
    <property type="protein sequence ID" value="SCC81055.1"/>
    <property type="molecule type" value="Genomic_DNA"/>
</dbReference>
<keyword evidence="5" id="KW-1185">Reference proteome</keyword>
<keyword evidence="1" id="KW-0472">Membrane</keyword>
<proteinExistence type="predicted"/>
<protein>
    <recommendedName>
        <fullName evidence="6">DUF4760 domain-containing protein</fullName>
    </recommendedName>
</protein>
<keyword evidence="1" id="KW-1133">Transmembrane helix</keyword>
<reference evidence="3 5" key="2">
    <citation type="submission" date="2016-08" db="EMBL/GenBank/DDBJ databases">
        <authorList>
            <person name="Varghese N."/>
            <person name="Submissions Spin"/>
        </authorList>
    </citation>
    <scope>NUCLEOTIDE SEQUENCE [LARGE SCALE GENOMIC DNA]</scope>
    <source>
        <strain evidence="3 5">HL-109</strain>
    </source>
</reference>
<sequence>MQATDKISQVSIHFPIRFSAVAALVLVLLTIVFWAVSGDTIETLVFFAVGAAATAQITTAFFTARLLGFQISTRDAEIEREQRADAREELRKQREEAHDAFLLRREAIRFGERWNHPEMREARATLRSILDKNGDAGALDAYLNENKLDVNHVLNFIEEMATCCRHGLVDEPLMRKQFDYVVCKTWRSLSTWIDGQRKASVDAIWEDMEWLYDQWKTP</sequence>
<feature type="transmembrane region" description="Helical" evidence="1">
    <location>
        <begin position="43"/>
        <end position="64"/>
    </location>
</feature>
<evidence type="ECO:0000313" key="4">
    <source>
        <dbReference type="Proteomes" id="UP000050497"/>
    </source>
</evidence>
<keyword evidence="1" id="KW-0812">Transmembrane</keyword>
<evidence type="ECO:0000313" key="2">
    <source>
        <dbReference type="EMBL" id="KPQ10829.1"/>
    </source>
</evidence>
<dbReference type="Proteomes" id="UP000050497">
    <property type="component" value="Unassembled WGS sequence"/>
</dbReference>
<reference evidence="2 4" key="1">
    <citation type="submission" date="2015-09" db="EMBL/GenBank/DDBJ databases">
        <title>Identification and resolution of microdiversity through metagenomic sequencing of parallel consortia.</title>
        <authorList>
            <person name="Nelson W.C."/>
            <person name="Romine M.F."/>
            <person name="Lindemann S.R."/>
        </authorList>
    </citation>
    <scope>NUCLEOTIDE SEQUENCE [LARGE SCALE GENOMIC DNA]</scope>
    <source>
        <strain evidence="2">HL-109</strain>
    </source>
</reference>
<comment type="caution">
    <text evidence="2">The sequence shown here is derived from an EMBL/GenBank/DDBJ whole genome shotgun (WGS) entry which is preliminary data.</text>
</comment>
<dbReference type="InterPro" id="IPR031876">
    <property type="entry name" value="DUF4760"/>
</dbReference>
<accession>A0A0P8A0E5</accession>
<evidence type="ECO:0008006" key="6">
    <source>
        <dbReference type="Google" id="ProtNLM"/>
    </source>
</evidence>
<evidence type="ECO:0000313" key="3">
    <source>
        <dbReference type="EMBL" id="SCC81055.1"/>
    </source>
</evidence>
<dbReference type="Pfam" id="PF15956">
    <property type="entry name" value="DUF4760"/>
    <property type="match status" value="1"/>
</dbReference>
<gene>
    <name evidence="3" type="ORF">GA0071312_1985</name>
    <name evidence="2" type="ORF">HLUCCO17_09070</name>
</gene>